<name>A0ABS8XSV6_9BURK</name>
<dbReference type="InterPro" id="IPR036116">
    <property type="entry name" value="FN3_sf"/>
</dbReference>
<dbReference type="InterPro" id="IPR015919">
    <property type="entry name" value="Cadherin-like_sf"/>
</dbReference>
<dbReference type="InterPro" id="IPR013783">
    <property type="entry name" value="Ig-like_fold"/>
</dbReference>
<evidence type="ECO:0008006" key="3">
    <source>
        <dbReference type="Google" id="ProtNLM"/>
    </source>
</evidence>
<accession>A0ABS8XSV6</accession>
<dbReference type="SUPFAM" id="SSF49265">
    <property type="entry name" value="Fibronectin type III"/>
    <property type="match status" value="1"/>
</dbReference>
<evidence type="ECO:0000313" key="2">
    <source>
        <dbReference type="Proteomes" id="UP001200741"/>
    </source>
</evidence>
<dbReference type="Gene3D" id="2.60.40.10">
    <property type="entry name" value="Immunoglobulins"/>
    <property type="match status" value="3"/>
</dbReference>
<sequence length="1323" mass="141235">MVLSPAAFAQETICAKVKIEIKQELAFERQGFEAEMKISNSTDTSLLENISVDVKVADELGTPVSISTDPNDLSAKFFIRLAKKENIAAVDGTGTVAPRSTARIEWLLIPSPGAAGSSPLGKKYLVGATLRYRYNGEDTELNVSPGVITVKPVPLLRLDYFLPAEVEADDPLTPEIEPVVPFTLGVRVRNNGLATASNLKIDSAQPKIVENKQGLLIGFKLTGSYINDMPAQNTLIANFGDIPGNSAKMARWIMETTLSGKFTEFTASFSHADELGGALTSLVQATNAHVLVRDVKVDLPGRDAVRDFFARDGDILRIYESDGPDTEVTDQSALATLAPSGAGNGFTLNFPVTAGFVYVKLKDPFDGQKPIGTVQRSDAKVLPPENAWLSRTRNPSTKLWEYWVNFFDVNSTGSYTTGFKAPDVQPLPPVLQYIPDRTVKEGQQVSFLVEASSPNGRAVQLTAAPMPAGARLLAQAAMPQQPNVGRAVFDWTPPTGSKGAYTITYTATDGLLQATRDAKITVQQAGQTQLPGTPRIVSPLSGARLTQPIVRMASADLQTVALSAASSGLTSDTAATLQFELYADGGMTQQLATSSVAITNGQGTWLVDVSTLLPNTPYWWRVRSGDGLLFSPWVDAWFVANTGTNPPGAFNATLPSHGKEVGTTTPTLSWNHAVDPDQEALTYTVELCRDRVDNETIPTSNGMCNGGANQILVVTSPALQPGSMGMTSWVVQPPLVDGKKYDWRVMASDVSGARTSTALRSFTVNTANTAPSTPATVSPPADAVIDGTSATLSAQPAVDAHGDAPTYLFEIDTAQTFDSPNRRASPAVAASGGNLSWIAIHLVKGQRYWWRVKAQDGRAESGWAVSTFVVAADAVAPAAPVVRYPGQDAWVRSSQPSLAVSTAKPPEGRTLRYQFEVYYDAGLAQKLIDGSTDVPFWVVPKALDDLSTYWWRARVLDDRQVASDWSVVQRINVRLDSEQGQSVALTTPEWIVAPRSVANGTKRVVQLRWEVMNPGSDPTVALYYKPVSLPLPAGFDPRATFNGSLIVEGLKPATGRSGGTYEWDVSSFPPGPYVVYAVVYGNAGQGQSFAPGAVVVPMATLSGTFQLVKSSTTYESGTATWALLRTGATLKAPWNLLPADQGGDFVLPPLSVPAGSSSGSNQFTVYAPRQCFADSPWSGAAYVINSLDPNGHGRSSSVSPHITYLTSSNTNFDDVRLCRIRVLRETPVSDTDSNYLLTADLANAGAAFASATAVPVVGSPTATSTCPNVTAVQGELRFGAVGTKEVAHPEGTVAIRAPRSTSSTQWTRLVQVCGPLWNVTVTR</sequence>
<reference evidence="1 2" key="1">
    <citation type="submission" date="2021-12" db="EMBL/GenBank/DDBJ databases">
        <title>Genome seq of P8.</title>
        <authorList>
            <person name="Seo T."/>
        </authorList>
    </citation>
    <scope>NUCLEOTIDE SEQUENCE [LARGE SCALE GENOMIC DNA]</scope>
    <source>
        <strain evidence="1 2">P8</strain>
    </source>
</reference>
<dbReference type="Proteomes" id="UP001200741">
    <property type="component" value="Unassembled WGS sequence"/>
</dbReference>
<keyword evidence="2" id="KW-1185">Reference proteome</keyword>
<evidence type="ECO:0000313" key="1">
    <source>
        <dbReference type="EMBL" id="MCE4554268.1"/>
    </source>
</evidence>
<organism evidence="1 2">
    <name type="scientific">Pelomonas cellulosilytica</name>
    <dbReference type="NCBI Taxonomy" id="2906762"/>
    <lineage>
        <taxon>Bacteria</taxon>
        <taxon>Pseudomonadati</taxon>
        <taxon>Pseudomonadota</taxon>
        <taxon>Betaproteobacteria</taxon>
        <taxon>Burkholderiales</taxon>
        <taxon>Sphaerotilaceae</taxon>
        <taxon>Roseateles</taxon>
    </lineage>
</organism>
<dbReference type="SUPFAM" id="SSF49313">
    <property type="entry name" value="Cadherin-like"/>
    <property type="match status" value="1"/>
</dbReference>
<protein>
    <recommendedName>
        <fullName evidence="3">Fibronectin type-III domain-containing protein</fullName>
    </recommendedName>
</protein>
<dbReference type="Pfam" id="PF05345">
    <property type="entry name" value="He_PIG"/>
    <property type="match status" value="1"/>
</dbReference>
<comment type="caution">
    <text evidence="1">The sequence shown here is derived from an EMBL/GenBank/DDBJ whole genome shotgun (WGS) entry which is preliminary data.</text>
</comment>
<proteinExistence type="predicted"/>
<dbReference type="EMBL" id="JAJTWU010000002">
    <property type="protein sequence ID" value="MCE4554268.1"/>
    <property type="molecule type" value="Genomic_DNA"/>
</dbReference>
<gene>
    <name evidence="1" type="ORF">LXT13_07380</name>
</gene>